<dbReference type="Gene3D" id="2.30.40.10">
    <property type="entry name" value="Urease, subunit C, domain 1"/>
    <property type="match status" value="1"/>
</dbReference>
<organism evidence="2 3">
    <name type="scientific">Companilactobacillus nantensis DSM 16982</name>
    <dbReference type="NCBI Taxonomy" id="1423774"/>
    <lineage>
        <taxon>Bacteria</taxon>
        <taxon>Bacillati</taxon>
        <taxon>Bacillota</taxon>
        <taxon>Bacilli</taxon>
        <taxon>Lactobacillales</taxon>
        <taxon>Lactobacillaceae</taxon>
        <taxon>Companilactobacillus</taxon>
    </lineage>
</organism>
<dbReference type="InterPro" id="IPR011059">
    <property type="entry name" value="Metal-dep_hydrolase_composite"/>
</dbReference>
<dbReference type="RefSeq" id="WP_057892987.1">
    <property type="nucleotide sequence ID" value="NZ_AZFV01000033.1"/>
</dbReference>
<dbReference type="SUPFAM" id="SSF51338">
    <property type="entry name" value="Composite domain of metallo-dependent hydrolases"/>
    <property type="match status" value="1"/>
</dbReference>
<dbReference type="AlphaFoldDB" id="A0A0R1WER0"/>
<dbReference type="STRING" id="1423774.FD31_GL001704"/>
<gene>
    <name evidence="2" type="ORF">FD31_GL001704</name>
</gene>
<dbReference type="PATRIC" id="fig|1423774.3.peg.1767"/>
<dbReference type="InterPro" id="IPR032466">
    <property type="entry name" value="Metal_Hydrolase"/>
</dbReference>
<keyword evidence="2" id="KW-0378">Hydrolase</keyword>
<comment type="caution">
    <text evidence="2">The sequence shown here is derived from an EMBL/GenBank/DDBJ whole genome shotgun (WGS) entry which is preliminary data.</text>
</comment>
<sequence length="412" mass="45167">MTKTFTNLNLFNGIDDKVIKNSYLTVDDSGRIIAIGTGIPDDGNQKIDLNNKYVMPGMINVHTHIMMDPIINKFNYASEAEVTFEALNNLQKLLQAGVTYVRDCGCAFDVDIKLRKLQEEGQLKGTEILPSGRPMTMTGGHADFVEGLDGETTWGHITDSDDAMRHAVRQNFKRGAKNIKVMVTGGVMSPTDQVDDVELTESEIRTAVEESHSKHMTVAAHAQGNRGIQFALDAGVDSIEHGIYLDENQADFMKNHDVYLVPTLSACVNIEKFAKNKVPDYMYLKNQAVKTDLFKNATMAASKGVKIVVGTDAGTPFNSFATGTADEVVLLTELGLTPYQALLGTNIYAAELLNIDDQYGSIDVNKFADFLVLDDNPLTDINSVKQIDKQVYKKGELVVGQTDNVVETASLV</sequence>
<dbReference type="InterPro" id="IPR006680">
    <property type="entry name" value="Amidohydro-rel"/>
</dbReference>
<dbReference type="EMBL" id="AZFV01000033">
    <property type="protein sequence ID" value="KRM14708.1"/>
    <property type="molecule type" value="Genomic_DNA"/>
</dbReference>
<dbReference type="Gene3D" id="3.20.20.140">
    <property type="entry name" value="Metal-dependent hydrolases"/>
    <property type="match status" value="1"/>
</dbReference>
<proteinExistence type="predicted"/>
<dbReference type="Pfam" id="PF01979">
    <property type="entry name" value="Amidohydro_1"/>
    <property type="match status" value="1"/>
</dbReference>
<reference evidence="2 3" key="1">
    <citation type="journal article" date="2015" name="Genome Announc.">
        <title>Expanding the biotechnology potential of lactobacilli through comparative genomics of 213 strains and associated genera.</title>
        <authorList>
            <person name="Sun Z."/>
            <person name="Harris H.M."/>
            <person name="McCann A."/>
            <person name="Guo C."/>
            <person name="Argimon S."/>
            <person name="Zhang W."/>
            <person name="Yang X."/>
            <person name="Jeffery I.B."/>
            <person name="Cooney J.C."/>
            <person name="Kagawa T.F."/>
            <person name="Liu W."/>
            <person name="Song Y."/>
            <person name="Salvetti E."/>
            <person name="Wrobel A."/>
            <person name="Rasinkangas P."/>
            <person name="Parkhill J."/>
            <person name="Rea M.C."/>
            <person name="O'Sullivan O."/>
            <person name="Ritari J."/>
            <person name="Douillard F.P."/>
            <person name="Paul Ross R."/>
            <person name="Yang R."/>
            <person name="Briner A.E."/>
            <person name="Felis G.E."/>
            <person name="de Vos W.M."/>
            <person name="Barrangou R."/>
            <person name="Klaenhammer T.R."/>
            <person name="Caufield P.W."/>
            <person name="Cui Y."/>
            <person name="Zhang H."/>
            <person name="O'Toole P.W."/>
        </authorList>
    </citation>
    <scope>NUCLEOTIDE SEQUENCE [LARGE SCALE GENOMIC DNA]</scope>
    <source>
        <strain evidence="2 3">DSM 16982</strain>
    </source>
</reference>
<dbReference type="PANTHER" id="PTHR43135:SF3">
    <property type="entry name" value="ALPHA-D-RIBOSE 1-METHYLPHOSPHONATE 5-TRIPHOSPHATE DIPHOSPHATASE"/>
    <property type="match status" value="1"/>
</dbReference>
<dbReference type="InterPro" id="IPR057744">
    <property type="entry name" value="OTAase-like"/>
</dbReference>
<protein>
    <submittedName>
        <fullName evidence="2">Amidohydrolase</fullName>
    </submittedName>
</protein>
<dbReference type="PANTHER" id="PTHR43135">
    <property type="entry name" value="ALPHA-D-RIBOSE 1-METHYLPHOSPHONATE 5-TRIPHOSPHATE DIPHOSPHATASE"/>
    <property type="match status" value="1"/>
</dbReference>
<evidence type="ECO:0000313" key="3">
    <source>
        <dbReference type="Proteomes" id="UP000051302"/>
    </source>
</evidence>
<dbReference type="GO" id="GO:0016810">
    <property type="term" value="F:hydrolase activity, acting on carbon-nitrogen (but not peptide) bonds"/>
    <property type="evidence" value="ECO:0007669"/>
    <property type="project" value="InterPro"/>
</dbReference>
<feature type="domain" description="Amidohydrolase-related" evidence="1">
    <location>
        <begin position="53"/>
        <end position="398"/>
    </location>
</feature>
<accession>A0A0R1WER0</accession>
<dbReference type="InterPro" id="IPR051781">
    <property type="entry name" value="Metallo-dep_Hydrolase"/>
</dbReference>
<dbReference type="Proteomes" id="UP000051302">
    <property type="component" value="Unassembled WGS sequence"/>
</dbReference>
<keyword evidence="3" id="KW-1185">Reference proteome</keyword>
<evidence type="ECO:0000313" key="2">
    <source>
        <dbReference type="EMBL" id="KRM14708.1"/>
    </source>
</evidence>
<dbReference type="SUPFAM" id="SSF51556">
    <property type="entry name" value="Metallo-dependent hydrolases"/>
    <property type="match status" value="1"/>
</dbReference>
<dbReference type="CDD" id="cd01299">
    <property type="entry name" value="Met_dep_hydrolase_A"/>
    <property type="match status" value="1"/>
</dbReference>
<name>A0A0R1WER0_9LACO</name>
<evidence type="ECO:0000259" key="1">
    <source>
        <dbReference type="Pfam" id="PF01979"/>
    </source>
</evidence>